<evidence type="ECO:0000313" key="2">
    <source>
        <dbReference type="EMBL" id="EUJ33427.1"/>
    </source>
</evidence>
<evidence type="ECO:0000256" key="1">
    <source>
        <dbReference type="SAM" id="SignalP"/>
    </source>
</evidence>
<feature type="chain" id="PRO_5047041299" description="DUF5626 domain-containing protein" evidence="1">
    <location>
        <begin position="29"/>
        <end position="206"/>
    </location>
</feature>
<organism evidence="2 3">
    <name type="scientific">Listeria floridensis FSL S10-1187</name>
    <dbReference type="NCBI Taxonomy" id="1265817"/>
    <lineage>
        <taxon>Bacteria</taxon>
        <taxon>Bacillati</taxon>
        <taxon>Bacillota</taxon>
        <taxon>Bacilli</taxon>
        <taxon>Bacillales</taxon>
        <taxon>Listeriaceae</taxon>
        <taxon>Listeria</taxon>
    </lineage>
</organism>
<name>A0ABN0RHL0_9LIST</name>
<evidence type="ECO:0008006" key="4">
    <source>
        <dbReference type="Google" id="ProtNLM"/>
    </source>
</evidence>
<proteinExistence type="predicted"/>
<dbReference type="RefSeq" id="WP_036096141.1">
    <property type="nucleotide sequence ID" value="NZ_AODF01000004.1"/>
</dbReference>
<accession>A0ABN0RHL0</accession>
<dbReference type="Proteomes" id="UP000019249">
    <property type="component" value="Unassembled WGS sequence"/>
</dbReference>
<feature type="signal peptide" evidence="1">
    <location>
        <begin position="1"/>
        <end position="28"/>
    </location>
</feature>
<dbReference type="EMBL" id="AODF01000004">
    <property type="protein sequence ID" value="EUJ33427.1"/>
    <property type="molecule type" value="Genomic_DNA"/>
</dbReference>
<reference evidence="2 3" key="1">
    <citation type="journal article" date="2014" name="Int. J. Syst. Evol. Microbiol.">
        <title>Listeria floridensis sp. nov., Listeria aquatica sp. nov., Listeria cornellensis sp. nov., Listeria riparia sp. nov. and Listeria grandensis sp. nov., from agricultural and natural environments.</title>
        <authorList>
            <person name="den Bakker H.C."/>
            <person name="Warchocki S."/>
            <person name="Wright E.M."/>
            <person name="Allred A.F."/>
            <person name="Ahlstrom C."/>
            <person name="Manuel C.S."/>
            <person name="Stasiewicz M.J."/>
            <person name="Burrell A."/>
            <person name="Roof S."/>
            <person name="Strawn L."/>
            <person name="Fortes E.D."/>
            <person name="Nightingale K.K."/>
            <person name="Kephart D."/>
            <person name="Wiedmann M."/>
        </authorList>
    </citation>
    <scope>NUCLEOTIDE SEQUENCE [LARGE SCALE GENOMIC DNA]</scope>
    <source>
        <strain evidence="2 3">FSL S10-1187</strain>
    </source>
</reference>
<keyword evidence="3" id="KW-1185">Reference proteome</keyword>
<comment type="caution">
    <text evidence="2">The sequence shown here is derived from an EMBL/GenBank/DDBJ whole genome shotgun (WGS) entry which is preliminary data.</text>
</comment>
<gene>
    <name evidence="2" type="ORF">MFLO_02713</name>
</gene>
<evidence type="ECO:0000313" key="3">
    <source>
        <dbReference type="Proteomes" id="UP000019249"/>
    </source>
</evidence>
<keyword evidence="1" id="KW-0732">Signal</keyword>
<sequence>MKKSKIVKIVSPMLVGILVLTAAGNVQAVGPSIDDVGDVKLSILAPELLPVVTTNEANEGLSLEGQPLPDEFLVKSTSNPMLRSASLGYEKWTKVSSTKKMTNGKLGWHPGWSHYQYNISAYYFSSSNYSVSFNLGYGAISASVSRAGGGQIVKANPKKWTRPAVYGNVNRIKWNVKKYNGSGVYTGSTTKYTNTSSGVYVKSVNK</sequence>
<protein>
    <recommendedName>
        <fullName evidence="4">DUF5626 domain-containing protein</fullName>
    </recommendedName>
</protein>